<dbReference type="OrthoDB" id="3411979at2"/>
<evidence type="ECO:0000313" key="3">
    <source>
        <dbReference type="Proteomes" id="UP000198937"/>
    </source>
</evidence>
<evidence type="ECO:0000256" key="1">
    <source>
        <dbReference type="SAM" id="MobiDB-lite"/>
    </source>
</evidence>
<feature type="compositionally biased region" description="Polar residues" evidence="1">
    <location>
        <begin position="401"/>
        <end position="412"/>
    </location>
</feature>
<proteinExistence type="predicted"/>
<dbReference type="AlphaFoldDB" id="A0A1C6VBW7"/>
<evidence type="ECO:0000313" key="2">
    <source>
        <dbReference type="EMBL" id="SCL63755.1"/>
    </source>
</evidence>
<name>A0A1C6VBW7_9ACTN</name>
<dbReference type="EMBL" id="FMIA01000002">
    <property type="protein sequence ID" value="SCL63755.1"/>
    <property type="molecule type" value="Genomic_DNA"/>
</dbReference>
<dbReference type="RefSeq" id="WP_139135772.1">
    <property type="nucleotide sequence ID" value="NZ_BMMJ01000007.1"/>
</dbReference>
<feature type="compositionally biased region" description="Low complexity" evidence="1">
    <location>
        <begin position="413"/>
        <end position="424"/>
    </location>
</feature>
<accession>A0A1C6VBW7</accession>
<protein>
    <submittedName>
        <fullName evidence="2">Uncharacterized protein</fullName>
    </submittedName>
</protein>
<feature type="region of interest" description="Disordered" evidence="1">
    <location>
        <begin position="390"/>
        <end position="439"/>
    </location>
</feature>
<keyword evidence="3" id="KW-1185">Reference proteome</keyword>
<reference evidence="2 3" key="1">
    <citation type="submission" date="2016-06" db="EMBL/GenBank/DDBJ databases">
        <authorList>
            <person name="Kjaerup R.B."/>
            <person name="Dalgaard T.S."/>
            <person name="Juul-Madsen H.R."/>
        </authorList>
    </citation>
    <scope>NUCLEOTIDE SEQUENCE [LARGE SCALE GENOMIC DNA]</scope>
    <source>
        <strain evidence="2 3">DSM 45577</strain>
    </source>
</reference>
<dbReference type="STRING" id="683228.GA0070617_5291"/>
<organism evidence="2 3">
    <name type="scientific">Micromonospora yangpuensis</name>
    <dbReference type="NCBI Taxonomy" id="683228"/>
    <lineage>
        <taxon>Bacteria</taxon>
        <taxon>Bacillati</taxon>
        <taxon>Actinomycetota</taxon>
        <taxon>Actinomycetes</taxon>
        <taxon>Micromonosporales</taxon>
        <taxon>Micromonosporaceae</taxon>
        <taxon>Micromonospora</taxon>
    </lineage>
</organism>
<gene>
    <name evidence="2" type="ORF">GA0070617_5291</name>
</gene>
<sequence length="439" mass="48686">MPEIPPTEIAYVQHLLDGRRAQLRQDLTALPAALAKLSPDERNLNRYEELLERYRFVDEMRNRKFADRPAYDSPESLRFDAYQRNLRAEVDNPLRQFLQSARDHARQNPHLVTPPEQELLGRAAGVFAQVHAMENDLRDARLKFGRAAATAAREGFVPVNQVDEFVRSAGTSTMNAERVLDPEDAIQDSDLDTMRGQVANLARAVGGGKCGNYSAEIVTLVQSQLYDSRRNIGDQITVIDFLAARGQNGKDVGFDHVAPVIGPPFHPESVVVDAWTKEPTVTSVLNYSVAQMRAFDRESFDRADGRDYKAIAARDHSPEAWLRENPPQRVSLDPTAASRFRETMASHPHADSVYDIQHGYYNRMANPAAGRALTLENFELTAANGFARSRSQSPAPALSEVLQQTSSFLQNRSSQGAPASSSAAPPAPAQQNRGTSPRR</sequence>
<dbReference type="Proteomes" id="UP000198937">
    <property type="component" value="Unassembled WGS sequence"/>
</dbReference>